<reference evidence="5 6" key="1">
    <citation type="journal article" date="2023" name="Insect Mol. Biol.">
        <title>Genome sequencing provides insights into the evolution of gene families encoding plant cell wall-degrading enzymes in longhorned beetles.</title>
        <authorList>
            <person name="Shin N.R."/>
            <person name="Okamura Y."/>
            <person name="Kirsch R."/>
            <person name="Pauchet Y."/>
        </authorList>
    </citation>
    <scope>NUCLEOTIDE SEQUENCE [LARGE SCALE GENOMIC DNA]</scope>
    <source>
        <strain evidence="5">EAD_L_NR</strain>
    </source>
</reference>
<dbReference type="FunFam" id="3.40.1080.20:FF:000002">
    <property type="entry name" value="Acetyl-CoA hydrolase/transferase"/>
    <property type="match status" value="1"/>
</dbReference>
<sequence length="485" mass="52247">MAVSVRGVSYKLNGALSSLKTLAASPRSYFTYTNEPAQPIKDKEPIWTSAEEAFRDLKSGKKKYLSNVTGDTVFAQGAAATPIDLLTAMTEVGKKKKLKDIQVCHMHTEGPAAYTDPSCEGIFRSNSFFMGGNVRKCVAEGRGDAIPIFLSEIPLLFYKKIIQPDIAVIQVSPPDDHGYCSLGTSVDCVRAGMSHSKIIVAQVNPRLPRTFGDGIIHISHVDYAVKVDTPLPVHGGKPPTEIEAKIGKNIAENLVDDGATLQMGIGSIPDAVLAGLTNHKDLGIHSEMFAGGVIDLVNRGCVTNNRKNIHKGRIVGSFLIGTQELYDFVDNNPFIEMLAVDYVNNTGIIARQPRMTAINSCIEVDLTGQISSDSIGTRMYSGFGGQVDFIRGAAEGLDGLGKPIIALPSVTNKGESKISPILKPGAGVVTTRAHAHYVVTEYGIAYLFGKSLRQRAHALINIAHPNHREALEKAAFERLKVMPSP</sequence>
<evidence type="ECO:0008006" key="7">
    <source>
        <dbReference type="Google" id="ProtNLM"/>
    </source>
</evidence>
<evidence type="ECO:0000256" key="1">
    <source>
        <dbReference type="ARBA" id="ARBA00009632"/>
    </source>
</evidence>
<dbReference type="AlphaFoldDB" id="A0AAV8W0L9"/>
<feature type="domain" description="Acetyl-CoA hydrolase/transferase N-terminal" evidence="3">
    <location>
        <begin position="69"/>
        <end position="228"/>
    </location>
</feature>
<comment type="caution">
    <text evidence="5">The sequence shown here is derived from an EMBL/GenBank/DDBJ whole genome shotgun (WGS) entry which is preliminary data.</text>
</comment>
<dbReference type="Gene3D" id="3.40.1080.10">
    <property type="entry name" value="Glutaconate Coenzyme A-transferase"/>
    <property type="match status" value="1"/>
</dbReference>
<organism evidence="5 6">
    <name type="scientific">Exocentrus adspersus</name>
    <dbReference type="NCBI Taxonomy" id="1586481"/>
    <lineage>
        <taxon>Eukaryota</taxon>
        <taxon>Metazoa</taxon>
        <taxon>Ecdysozoa</taxon>
        <taxon>Arthropoda</taxon>
        <taxon>Hexapoda</taxon>
        <taxon>Insecta</taxon>
        <taxon>Pterygota</taxon>
        <taxon>Neoptera</taxon>
        <taxon>Endopterygota</taxon>
        <taxon>Coleoptera</taxon>
        <taxon>Polyphaga</taxon>
        <taxon>Cucujiformia</taxon>
        <taxon>Chrysomeloidea</taxon>
        <taxon>Cerambycidae</taxon>
        <taxon>Lamiinae</taxon>
        <taxon>Acanthocinini</taxon>
        <taxon>Exocentrus</taxon>
    </lineage>
</organism>
<evidence type="ECO:0000313" key="5">
    <source>
        <dbReference type="EMBL" id="KAJ8920146.1"/>
    </source>
</evidence>
<dbReference type="PANTHER" id="PTHR21432:SF20">
    <property type="entry name" value="ACETYL-COA HYDROLASE"/>
    <property type="match status" value="1"/>
</dbReference>
<name>A0AAV8W0L9_9CUCU</name>
<dbReference type="InterPro" id="IPR037171">
    <property type="entry name" value="NagB/RpiA_transferase-like"/>
</dbReference>
<dbReference type="Pfam" id="PF02550">
    <property type="entry name" value="AcetylCoA_hydro"/>
    <property type="match status" value="1"/>
</dbReference>
<dbReference type="EMBL" id="JANEYG010000015">
    <property type="protein sequence ID" value="KAJ8920146.1"/>
    <property type="molecule type" value="Genomic_DNA"/>
</dbReference>
<keyword evidence="2" id="KW-0808">Transferase</keyword>
<comment type="similarity">
    <text evidence="1">Belongs to the acetyl-CoA hydrolase/transferase family.</text>
</comment>
<dbReference type="InterPro" id="IPR003702">
    <property type="entry name" value="ActCoA_hydro_N"/>
</dbReference>
<evidence type="ECO:0000313" key="6">
    <source>
        <dbReference type="Proteomes" id="UP001159042"/>
    </source>
</evidence>
<dbReference type="Gene3D" id="3.40.1080.20">
    <property type="entry name" value="Acetyl-CoA hydrolase/transferase C-terminal domain"/>
    <property type="match status" value="1"/>
</dbReference>
<evidence type="ECO:0000259" key="4">
    <source>
        <dbReference type="Pfam" id="PF13336"/>
    </source>
</evidence>
<dbReference type="Gene3D" id="3.30.750.70">
    <property type="entry name" value="4-hydroxybutyrate coenzyme like domains"/>
    <property type="match status" value="1"/>
</dbReference>
<protein>
    <recommendedName>
        <fullName evidence="7">Acetyl-CoA hydrolase</fullName>
    </recommendedName>
</protein>
<keyword evidence="6" id="KW-1185">Reference proteome</keyword>
<dbReference type="GO" id="GO:0006083">
    <property type="term" value="P:acetate metabolic process"/>
    <property type="evidence" value="ECO:0007669"/>
    <property type="project" value="InterPro"/>
</dbReference>
<dbReference type="GO" id="GO:0005739">
    <property type="term" value="C:mitochondrion"/>
    <property type="evidence" value="ECO:0007669"/>
    <property type="project" value="TreeGrafter"/>
</dbReference>
<dbReference type="SUPFAM" id="SSF100950">
    <property type="entry name" value="NagB/RpiA/CoA transferase-like"/>
    <property type="match status" value="2"/>
</dbReference>
<dbReference type="Proteomes" id="UP001159042">
    <property type="component" value="Unassembled WGS sequence"/>
</dbReference>
<dbReference type="PANTHER" id="PTHR21432">
    <property type="entry name" value="ACETYL-COA HYDROLASE-RELATED"/>
    <property type="match status" value="1"/>
</dbReference>
<feature type="domain" description="Acetyl-CoA hydrolase/transferase C-terminal" evidence="4">
    <location>
        <begin position="321"/>
        <end position="475"/>
    </location>
</feature>
<dbReference type="Pfam" id="PF13336">
    <property type="entry name" value="AcetylCoA_hyd_C"/>
    <property type="match status" value="1"/>
</dbReference>
<dbReference type="GO" id="GO:0008775">
    <property type="term" value="F:acetate CoA-transferase activity"/>
    <property type="evidence" value="ECO:0007669"/>
    <property type="project" value="InterPro"/>
</dbReference>
<gene>
    <name evidence="5" type="ORF">NQ315_011805</name>
</gene>
<dbReference type="InterPro" id="IPR026888">
    <property type="entry name" value="AcetylCoA_hyd_C"/>
</dbReference>
<dbReference type="InterPro" id="IPR038460">
    <property type="entry name" value="AcetylCoA_hyd_C_sf"/>
</dbReference>
<accession>A0AAV8W0L9</accession>
<dbReference type="InterPro" id="IPR046433">
    <property type="entry name" value="ActCoA_hydro"/>
</dbReference>
<proteinExistence type="inferred from homology"/>
<evidence type="ECO:0000256" key="2">
    <source>
        <dbReference type="ARBA" id="ARBA00022679"/>
    </source>
</evidence>
<evidence type="ECO:0000259" key="3">
    <source>
        <dbReference type="Pfam" id="PF02550"/>
    </source>
</evidence>